<dbReference type="InterPro" id="IPR011010">
    <property type="entry name" value="DNA_brk_join_enz"/>
</dbReference>
<feature type="compositionally biased region" description="Basic residues" evidence="2">
    <location>
        <begin position="1"/>
        <end position="16"/>
    </location>
</feature>
<dbReference type="GO" id="GO:0006310">
    <property type="term" value="P:DNA recombination"/>
    <property type="evidence" value="ECO:0007669"/>
    <property type="project" value="UniProtKB-KW"/>
</dbReference>
<dbReference type="InterPro" id="IPR024965">
    <property type="entry name" value="Putative_integrase"/>
</dbReference>
<dbReference type="Proteomes" id="UP000295293">
    <property type="component" value="Unassembled WGS sequence"/>
</dbReference>
<reference evidence="3 4" key="1">
    <citation type="submission" date="2019-03" db="EMBL/GenBank/DDBJ databases">
        <title>Genomic Encyclopedia of Type Strains, Phase IV (KMG-IV): sequencing the most valuable type-strain genomes for metagenomic binning, comparative biology and taxonomic classification.</title>
        <authorList>
            <person name="Goeker M."/>
        </authorList>
    </citation>
    <scope>NUCLEOTIDE SEQUENCE [LARGE SCALE GENOMIC DNA]</scope>
    <source>
        <strain evidence="3 4">DSM 21667</strain>
    </source>
</reference>
<protein>
    <submittedName>
        <fullName evidence="3">Phage integrase family protein</fullName>
    </submittedName>
</protein>
<dbReference type="Pfam" id="PF13009">
    <property type="entry name" value="Integrase_2"/>
    <property type="match status" value="2"/>
</dbReference>
<feature type="region of interest" description="Disordered" evidence="2">
    <location>
        <begin position="1"/>
        <end position="22"/>
    </location>
</feature>
<dbReference type="Gene3D" id="1.10.443.10">
    <property type="entry name" value="Intergrase catalytic core"/>
    <property type="match status" value="1"/>
</dbReference>
<dbReference type="GO" id="GO:0003677">
    <property type="term" value="F:DNA binding"/>
    <property type="evidence" value="ECO:0007669"/>
    <property type="project" value="InterPro"/>
</dbReference>
<keyword evidence="4" id="KW-1185">Reference proteome</keyword>
<proteinExistence type="predicted"/>
<evidence type="ECO:0000256" key="2">
    <source>
        <dbReference type="SAM" id="MobiDB-lite"/>
    </source>
</evidence>
<dbReference type="AlphaFoldDB" id="A0A4R6YPC0"/>
<dbReference type="SUPFAM" id="SSF56349">
    <property type="entry name" value="DNA breaking-rejoining enzymes"/>
    <property type="match status" value="1"/>
</dbReference>
<evidence type="ECO:0000256" key="1">
    <source>
        <dbReference type="ARBA" id="ARBA00023172"/>
    </source>
</evidence>
<organism evidence="3 4">
    <name type="scientific">Tahibacter aquaticus</name>
    <dbReference type="NCBI Taxonomy" id="520092"/>
    <lineage>
        <taxon>Bacteria</taxon>
        <taxon>Pseudomonadati</taxon>
        <taxon>Pseudomonadota</taxon>
        <taxon>Gammaproteobacteria</taxon>
        <taxon>Lysobacterales</taxon>
        <taxon>Rhodanobacteraceae</taxon>
        <taxon>Tahibacter</taxon>
    </lineage>
</organism>
<sequence length="756" mass="83775">MSKRRTRTTNRQKLHRPGNYDPEFKWATEHEPGLERWRSVLAEWVKECTHQAPAMRAGRELVRYLWAFPSTTRDPRRFCNPDYGAPTELGAFLDRSGGRSNDETKIHNGIYRFFHWLLHERRAGPLAADKGHHRNPLSHRPLVPGAARTHRTPMPMALLDALADLLTADDFAWPKTLEADWVHDVRGERVWCPVRAVALLVKLRLPLRNADVVFLESSEGDIERFTPEGWVRNPAPCCTGRRGAAPQRGFLHRLRGIDGVDRTVFFVNTDKGYDRKRFDHHPGRVLPWPQAQVAAAVYALEAWQVEHNPVAAPTRWTALQALRVRRDRQAYARQPDAFFLFRDPRVVPRNEPLDTLQLQGMWLAALDEMERRIKAGRYPELAAVIPRLIDRRSTTGLPRHAVYDLHTPRVSYATALHDAGVPLTTIGRCLGHATERMTSHYYAPSDATVAAHLEQAQEHLRERRAADLHACEVPGAAAPWIPARWAAGAFGTGEGPAGLAGPVFSTTGFGVCPVGAGRCHVGGPPTRDGVHGPAPGGLHRCLQCRFFVSSPAHLPALLDRLNVLSTTYGRRIASYWRREGEAREFEDRLGQAGDADVRTVLRAHLAKAEGAAGDALKEVEEFQPVWEAAFAAAQRCRAAAHAAMGGLDLVANGSADDWSEALAAAHEPAVLRALAEGARMHFGPNAEAAEMARVLSDRLIAEHRIAPHPATMSAVESAVVAEAQVEWRARVERGAVESGVKARRSLWAWAEAGCRG</sequence>
<name>A0A4R6YPC0_9GAMM</name>
<gene>
    <name evidence="3" type="ORF">DFR29_11526</name>
</gene>
<evidence type="ECO:0000313" key="4">
    <source>
        <dbReference type="Proteomes" id="UP000295293"/>
    </source>
</evidence>
<comment type="caution">
    <text evidence="3">The sequence shown here is derived from an EMBL/GenBank/DDBJ whole genome shotgun (WGS) entry which is preliminary data.</text>
</comment>
<dbReference type="InterPro" id="IPR013762">
    <property type="entry name" value="Integrase-like_cat_sf"/>
</dbReference>
<evidence type="ECO:0000313" key="3">
    <source>
        <dbReference type="EMBL" id="TDR39638.1"/>
    </source>
</evidence>
<keyword evidence="1" id="KW-0233">DNA recombination</keyword>
<dbReference type="GO" id="GO:0015074">
    <property type="term" value="P:DNA integration"/>
    <property type="evidence" value="ECO:0007669"/>
    <property type="project" value="InterPro"/>
</dbReference>
<dbReference type="EMBL" id="SNZH01000015">
    <property type="protein sequence ID" value="TDR39638.1"/>
    <property type="molecule type" value="Genomic_DNA"/>
</dbReference>
<accession>A0A4R6YPC0</accession>
<dbReference type="RefSeq" id="WP_166654251.1">
    <property type="nucleotide sequence ID" value="NZ_SNZH01000015.1"/>
</dbReference>